<dbReference type="InterPro" id="IPR021109">
    <property type="entry name" value="Peptidase_aspartic_dom_sf"/>
</dbReference>
<feature type="region of interest" description="Disordered" evidence="1">
    <location>
        <begin position="1"/>
        <end position="62"/>
    </location>
</feature>
<dbReference type="Pfam" id="PF03078">
    <property type="entry name" value="ATHILA"/>
    <property type="match status" value="1"/>
</dbReference>
<dbReference type="CDD" id="cd00303">
    <property type="entry name" value="retropepsin_like"/>
    <property type="match status" value="1"/>
</dbReference>
<evidence type="ECO:0000259" key="2">
    <source>
        <dbReference type="Pfam" id="PF03078"/>
    </source>
</evidence>
<evidence type="ECO:0000313" key="3">
    <source>
        <dbReference type="EMBL" id="KAK1693582.1"/>
    </source>
</evidence>
<feature type="domain" description="Arabidopsis retrotransposon Orf1 C-terminal" evidence="2">
    <location>
        <begin position="536"/>
        <end position="695"/>
    </location>
</feature>
<dbReference type="EMBL" id="JAUUTY010000001">
    <property type="protein sequence ID" value="KAK1693582.1"/>
    <property type="molecule type" value="Genomic_DNA"/>
</dbReference>
<feature type="region of interest" description="Disordered" evidence="1">
    <location>
        <begin position="837"/>
        <end position="856"/>
    </location>
</feature>
<protein>
    <recommendedName>
        <fullName evidence="2">Arabidopsis retrotransposon Orf1 C-terminal domain-containing protein</fullName>
    </recommendedName>
</protein>
<sequence>MGKPRDTKVAILPSTTRKGTTLSTSAALDSPSVISQLVSPPQTSRVGTSAESENSSDNFDDASTVLDNTGSLGPFLDATIARSRQIENIETPNENTVTPVNSPEIDDLDEDYVELDDDFIDKCNATTSTSNLKKLIAQHVVRYKLSPDPKFATSPINIKDKDYDFSLDLSHISIVEKTPFCGTEKESVVEHMNELSTLSSLFSDDVKMHTYFVAKIFPFSLKDDAKIWKRTPDEAEELLAKISKNHDDWSTPEPTPTPILKKRGMIELNDEDMREAKKSLMEKGIKSEDVKNLPPIEDLCKIIPPSSTIEYMKDIVSNKRKIPNEEISTMLANYSFNGKVPKKLGDPDKLIPTDISLQMADKSTAIPVGVCENVPVQVTQHCLILTDFVVLEMPEDDNMSIILGRPFLNTAGAVIDCNKGKVTFNVDDKEHIVYFPKRIDKVYGVNTIFNVKTIKVGSIDCPIYEPKEEYQTLVIGSISIQYKKRKMNNYNFGEVFEGETTSTGRPSRASTRIRRSYNEDVIAPSFDEDNGDPNASSFPCYEFLSNAGLLDDFLTLVGKAGLTAYMEDERKQYYMLTKIFVESFKFNNKHFHPSVAFKIYGNPVTMKLKDFCAALDIAPAGTARKIEDNPRVLLELYREITNDDCRTIQRGKIRNIQLPAIKYFAYYLATSILGRENTSNISSYHLAFLIAALTGETPYHLGSVIARRLSNKGPIYGGIIASRILARLDLPLDPTDVEIPPVRLDIAAMKSHQFVTADSSMDNIVYRMLFADGDEREVLLPQTDLFSVGRKPWSRSKEEVDEQLKIQGFHQQHDSEDAEPSYDYTVTYPVASSSTYLEPGRSSSYYGDTTSWGPWE</sequence>
<dbReference type="PANTHER" id="PTHR33067">
    <property type="entry name" value="RNA-DIRECTED DNA POLYMERASE-RELATED"/>
    <property type="match status" value="1"/>
</dbReference>
<organism evidence="3 4">
    <name type="scientific">Lolium multiflorum</name>
    <name type="common">Italian ryegrass</name>
    <name type="synonym">Lolium perenne subsp. multiflorum</name>
    <dbReference type="NCBI Taxonomy" id="4521"/>
    <lineage>
        <taxon>Eukaryota</taxon>
        <taxon>Viridiplantae</taxon>
        <taxon>Streptophyta</taxon>
        <taxon>Embryophyta</taxon>
        <taxon>Tracheophyta</taxon>
        <taxon>Spermatophyta</taxon>
        <taxon>Magnoliopsida</taxon>
        <taxon>Liliopsida</taxon>
        <taxon>Poales</taxon>
        <taxon>Poaceae</taxon>
        <taxon>BOP clade</taxon>
        <taxon>Pooideae</taxon>
        <taxon>Poodae</taxon>
        <taxon>Poeae</taxon>
        <taxon>Poeae Chloroplast Group 2 (Poeae type)</taxon>
        <taxon>Loliodinae</taxon>
        <taxon>Loliinae</taxon>
        <taxon>Lolium</taxon>
    </lineage>
</organism>
<keyword evidence="4" id="KW-1185">Reference proteome</keyword>
<comment type="caution">
    <text evidence="3">The sequence shown here is derived from an EMBL/GenBank/DDBJ whole genome shotgun (WGS) entry which is preliminary data.</text>
</comment>
<dbReference type="Gene3D" id="2.40.70.10">
    <property type="entry name" value="Acid Proteases"/>
    <property type="match status" value="1"/>
</dbReference>
<name>A0AAD8TWV7_LOLMU</name>
<evidence type="ECO:0000256" key="1">
    <source>
        <dbReference type="SAM" id="MobiDB-lite"/>
    </source>
</evidence>
<reference evidence="3" key="1">
    <citation type="submission" date="2023-07" db="EMBL/GenBank/DDBJ databases">
        <title>A chromosome-level genome assembly of Lolium multiflorum.</title>
        <authorList>
            <person name="Chen Y."/>
            <person name="Copetti D."/>
            <person name="Kolliker R."/>
            <person name="Studer B."/>
        </authorList>
    </citation>
    <scope>NUCLEOTIDE SEQUENCE</scope>
    <source>
        <strain evidence="3">02402/16</strain>
        <tissue evidence="3">Leaf</tissue>
    </source>
</reference>
<dbReference type="Proteomes" id="UP001231189">
    <property type="component" value="Unassembled WGS sequence"/>
</dbReference>
<evidence type="ECO:0000313" key="4">
    <source>
        <dbReference type="Proteomes" id="UP001231189"/>
    </source>
</evidence>
<proteinExistence type="predicted"/>
<dbReference type="AlphaFoldDB" id="A0AAD8TWV7"/>
<dbReference type="InterPro" id="IPR004312">
    <property type="entry name" value="ATHILA_Orf1_C"/>
</dbReference>
<accession>A0AAD8TWV7</accession>
<gene>
    <name evidence="3" type="ORF">QYE76_010279</name>
</gene>
<feature type="compositionally biased region" description="Polar residues" evidence="1">
    <location>
        <begin position="13"/>
        <end position="57"/>
    </location>
</feature>